<dbReference type="SUPFAM" id="SSF48452">
    <property type="entry name" value="TPR-like"/>
    <property type="match status" value="1"/>
</dbReference>
<dbReference type="InterPro" id="IPR011990">
    <property type="entry name" value="TPR-like_helical_dom_sf"/>
</dbReference>
<dbReference type="AlphaFoldDB" id="G4CP85"/>
<name>G4CP85_9NEIS</name>
<dbReference type="PATRIC" id="fig|1030841.3.peg.877"/>
<evidence type="ECO:0000313" key="2">
    <source>
        <dbReference type="Proteomes" id="UP000005336"/>
    </source>
</evidence>
<sequence length="425" mass="47696">MKPKQLTPQQQKIQQQLNKISARFKEYSAAGHFQQAMKESLKAHKLAPNSTAPLSDAATMAVKSGLWDEAVKYAKQVLRRDPKHINAHDALSHAYDGKKDWAGCGKYGLRALELRDEIYGRTCPELPKIEPKNAGKKIISFSLFGASSAYGEPAVMNAELCPLVYPGWVCRFYIDGSVPEHVVSRLKEAGAEVVRVDETLQSWPGTLWRFLAADDEDAAYVLFRDADSVISPREAKAVAAWLESGKLFHTMRDAGTHTELILAGLWGMVAGAVPDMRGKIEAYLKKPLESRHFADQFFLRENIWPYVRQSVCAHDRLFGFMNAADFPETWENFDPDHHHVGCDEGNSHISATLNLPEGSRILWRLFTRISPQFGENYEEIVNEQERLVCAYETTVQNGGLSAYIPRRYSKGVEKGLTKITVAPLD</sequence>
<dbReference type="EMBL" id="AGAZ01000034">
    <property type="protein sequence ID" value="EGZ48369.1"/>
    <property type="molecule type" value="Genomic_DNA"/>
</dbReference>
<protein>
    <submittedName>
        <fullName evidence="1">Uncharacterized protein</fullName>
    </submittedName>
</protein>
<dbReference type="Proteomes" id="UP000005336">
    <property type="component" value="Unassembled WGS sequence"/>
</dbReference>
<dbReference type="STRING" id="1030841.HMPREF9370_0894"/>
<evidence type="ECO:0000313" key="1">
    <source>
        <dbReference type="EMBL" id="EGZ48369.1"/>
    </source>
</evidence>
<proteinExistence type="predicted"/>
<comment type="caution">
    <text evidence="1">The sequence shown here is derived from an EMBL/GenBank/DDBJ whole genome shotgun (WGS) entry which is preliminary data.</text>
</comment>
<accession>G4CP85</accession>
<dbReference type="Gene3D" id="1.25.40.10">
    <property type="entry name" value="Tetratricopeptide repeat domain"/>
    <property type="match status" value="1"/>
</dbReference>
<dbReference type="HOGENOM" id="CLU_051626_0_0_4"/>
<dbReference type="RefSeq" id="WP_009116037.1">
    <property type="nucleotide sequence ID" value="NZ_JH165159.1"/>
</dbReference>
<organism evidence="1 2">
    <name type="scientific">Neisseria wadsworthii 9715</name>
    <dbReference type="NCBI Taxonomy" id="1030841"/>
    <lineage>
        <taxon>Bacteria</taxon>
        <taxon>Pseudomonadati</taxon>
        <taxon>Pseudomonadota</taxon>
        <taxon>Betaproteobacteria</taxon>
        <taxon>Neisseriales</taxon>
        <taxon>Neisseriaceae</taxon>
        <taxon>Neisseria</taxon>
    </lineage>
</organism>
<keyword evidence="2" id="KW-1185">Reference proteome</keyword>
<gene>
    <name evidence="1" type="ORF">HMPREF9370_0894</name>
</gene>
<dbReference type="OrthoDB" id="7278101at2"/>
<reference evidence="1 2" key="1">
    <citation type="submission" date="2011-06" db="EMBL/GenBank/DDBJ databases">
        <authorList>
            <person name="Muzny D."/>
            <person name="Qin X."/>
            <person name="Deng J."/>
            <person name="Jiang H."/>
            <person name="Liu Y."/>
            <person name="Qu J."/>
            <person name="Song X.-Z."/>
            <person name="Zhang L."/>
            <person name="Thornton R."/>
            <person name="Coyle M."/>
            <person name="Francisco L."/>
            <person name="Jackson L."/>
            <person name="Javaid M."/>
            <person name="Korchina V."/>
            <person name="Kovar C."/>
            <person name="Mata R."/>
            <person name="Mathew T."/>
            <person name="Ngo R."/>
            <person name="Nguyen L."/>
            <person name="Nguyen N."/>
            <person name="Okwuonu G."/>
            <person name="Ongeri F."/>
            <person name="Pham C."/>
            <person name="Simmons D."/>
            <person name="Wilczek-Boney K."/>
            <person name="Hale W."/>
            <person name="Jakkamsetti A."/>
            <person name="Pham P."/>
            <person name="Ruth R."/>
            <person name="San Lucas F."/>
            <person name="Warren J."/>
            <person name="Zhang J."/>
            <person name="Zhao Z."/>
            <person name="Zhou C."/>
            <person name="Zhu D."/>
            <person name="Lee S."/>
            <person name="Bess C."/>
            <person name="Blankenburg K."/>
            <person name="Forbes L."/>
            <person name="Fu Q."/>
            <person name="Gubbala S."/>
            <person name="Hirani K."/>
            <person name="Jayaseelan J.C."/>
            <person name="Lara F."/>
            <person name="Munidasa M."/>
            <person name="Palculict T."/>
            <person name="Patil S."/>
            <person name="Pu L.-L."/>
            <person name="Saada N."/>
            <person name="Tang L."/>
            <person name="Weissenberger G."/>
            <person name="Zhu Y."/>
            <person name="Hemphill L."/>
            <person name="Shang Y."/>
            <person name="Youmans B."/>
            <person name="Ayvaz T."/>
            <person name="Ross M."/>
            <person name="Santibanez J."/>
            <person name="Aqrawi P."/>
            <person name="Gross S."/>
            <person name="Joshi V."/>
            <person name="Fowler G."/>
            <person name="Nazareth L."/>
            <person name="Reid J."/>
            <person name="Worley K."/>
            <person name="Petrosino J."/>
            <person name="Highlander S."/>
            <person name="Gibbs R."/>
        </authorList>
    </citation>
    <scope>NUCLEOTIDE SEQUENCE [LARGE SCALE GENOMIC DNA]</scope>
    <source>
        <strain evidence="1 2">9715</strain>
    </source>
</reference>